<sequence length="171" mass="18381">MASGAFFDVKTALLMAPLLSSTASLVYAWDQHLLTRPLTRPEAQPYGNMVLPAYWRVMLPRGVAQVLCLLGLTAGTAAAALVGNGQLVAARHAAGWYMGAAALAVGHLGFVPLVAPCIRKMAQEETHDNVELQRQWLRINLVRTLTTDFGAWACAFVAVCRVLGPRGQPLT</sequence>
<proteinExistence type="predicted"/>
<organism evidence="3 4">
    <name type="scientific">Ophiocordyceps australis</name>
    <dbReference type="NCBI Taxonomy" id="1399860"/>
    <lineage>
        <taxon>Eukaryota</taxon>
        <taxon>Fungi</taxon>
        <taxon>Dikarya</taxon>
        <taxon>Ascomycota</taxon>
        <taxon>Pezizomycotina</taxon>
        <taxon>Sordariomycetes</taxon>
        <taxon>Hypocreomycetidae</taxon>
        <taxon>Hypocreales</taxon>
        <taxon>Ophiocordycipitaceae</taxon>
        <taxon>Ophiocordyceps</taxon>
    </lineage>
</organism>
<evidence type="ECO:0000313" key="3">
    <source>
        <dbReference type="EMBL" id="PHH60911.1"/>
    </source>
</evidence>
<accession>A0A2C5Y208</accession>
<dbReference type="Proteomes" id="UP000226192">
    <property type="component" value="Unassembled WGS sequence"/>
</dbReference>
<dbReference type="EMBL" id="NJET01000123">
    <property type="protein sequence ID" value="PHH60911.1"/>
    <property type="molecule type" value="Genomic_DNA"/>
</dbReference>
<dbReference type="OrthoDB" id="1523883at2759"/>
<feature type="chain" id="PRO_5012586883" description="Integral membrane protein" evidence="2">
    <location>
        <begin position="29"/>
        <end position="171"/>
    </location>
</feature>
<feature type="signal peptide" evidence="2">
    <location>
        <begin position="1"/>
        <end position="28"/>
    </location>
</feature>
<evidence type="ECO:0000256" key="2">
    <source>
        <dbReference type="SAM" id="SignalP"/>
    </source>
</evidence>
<keyword evidence="1" id="KW-0472">Membrane</keyword>
<keyword evidence="2" id="KW-0732">Signal</keyword>
<keyword evidence="4" id="KW-1185">Reference proteome</keyword>
<reference evidence="3 4" key="1">
    <citation type="submission" date="2017-06" db="EMBL/GenBank/DDBJ databases">
        <title>Ant-infecting Ophiocordyceps genomes reveal a high diversity of potential behavioral manipulation genes and a possible major role for enterotoxins.</title>
        <authorList>
            <person name="De Bekker C."/>
            <person name="Evans H.C."/>
            <person name="Brachmann A."/>
            <person name="Hughes D.P."/>
        </authorList>
    </citation>
    <scope>NUCLEOTIDE SEQUENCE [LARGE SCALE GENOMIC DNA]</scope>
    <source>
        <strain evidence="3 4">Map64</strain>
    </source>
</reference>
<dbReference type="AlphaFoldDB" id="A0A2C5Y208"/>
<name>A0A2C5Y208_9HYPO</name>
<protein>
    <recommendedName>
        <fullName evidence="5">Integral membrane protein</fullName>
    </recommendedName>
</protein>
<dbReference type="STRING" id="1399860.A0A2C5Y208"/>
<gene>
    <name evidence="3" type="ORF">CDD81_1022</name>
</gene>
<evidence type="ECO:0008006" key="5">
    <source>
        <dbReference type="Google" id="ProtNLM"/>
    </source>
</evidence>
<comment type="caution">
    <text evidence="3">The sequence shown here is derived from an EMBL/GenBank/DDBJ whole genome shotgun (WGS) entry which is preliminary data.</text>
</comment>
<keyword evidence="1" id="KW-0812">Transmembrane</keyword>
<evidence type="ECO:0000256" key="1">
    <source>
        <dbReference type="SAM" id="Phobius"/>
    </source>
</evidence>
<evidence type="ECO:0000313" key="4">
    <source>
        <dbReference type="Proteomes" id="UP000226192"/>
    </source>
</evidence>
<keyword evidence="1" id="KW-1133">Transmembrane helix</keyword>
<feature type="transmembrane region" description="Helical" evidence="1">
    <location>
        <begin position="94"/>
        <end position="115"/>
    </location>
</feature>
<feature type="transmembrane region" description="Helical" evidence="1">
    <location>
        <begin position="62"/>
        <end position="82"/>
    </location>
</feature>